<dbReference type="CDD" id="cd12797">
    <property type="entry name" value="M23_peptidase"/>
    <property type="match status" value="1"/>
</dbReference>
<sequence>MRRVLIALLLTPSLGQAEEFLLSLPVECELGENCHIQQYTDRDPGPDAVDFTCGPLTYDGHKGTDFALPSQAAMADGVTVLAAAPGVVRGTRDGMEDIAQGTPGAPDVSGRECGNGLIIDHGDGWETQYCHMRQGSVAVASGETVNAGTPLGLIGLSGQTEFPHLHLSVRKNGAVIDPFDTGDGSSCGDTPFSLWADRLTYAPGGLLSVGWAAGVPPYAEVKAGTADDRNVSPNGPALVLWAFAFGGRDGDTLRLAFNGPRGENFQTEDTLTRNMALFTRSGGRRTPPDGWPPGRYEGTVELLRNGTLIDRMETEITLR</sequence>
<dbReference type="AlphaFoldDB" id="A0A1Y5TRL5"/>
<dbReference type="EC" id="3.4.24.-" evidence="2"/>
<name>A0A1Y5TRL5_9RHOB</name>
<dbReference type="RefSeq" id="WP_085880176.1">
    <property type="nucleotide sequence ID" value="NZ_FWFZ01000022.1"/>
</dbReference>
<protein>
    <submittedName>
        <fullName evidence="2">Murein DD-endopeptidase MepM</fullName>
        <ecNumber evidence="2">3.4.24.-</ecNumber>
    </submittedName>
</protein>
<evidence type="ECO:0000313" key="3">
    <source>
        <dbReference type="Proteomes" id="UP000193900"/>
    </source>
</evidence>
<dbReference type="PANTHER" id="PTHR21666">
    <property type="entry name" value="PEPTIDASE-RELATED"/>
    <property type="match status" value="1"/>
</dbReference>
<dbReference type="InterPro" id="IPR016047">
    <property type="entry name" value="M23ase_b-sheet_dom"/>
</dbReference>
<dbReference type="GO" id="GO:0004222">
    <property type="term" value="F:metalloendopeptidase activity"/>
    <property type="evidence" value="ECO:0007669"/>
    <property type="project" value="TreeGrafter"/>
</dbReference>
<keyword evidence="3" id="KW-1185">Reference proteome</keyword>
<dbReference type="OrthoDB" id="5489603at2"/>
<proteinExistence type="predicted"/>
<evidence type="ECO:0000313" key="2">
    <source>
        <dbReference type="EMBL" id="SLN69890.1"/>
    </source>
</evidence>
<dbReference type="Gene3D" id="2.70.70.10">
    <property type="entry name" value="Glucose Permease (Domain IIA)"/>
    <property type="match status" value="1"/>
</dbReference>
<evidence type="ECO:0000259" key="1">
    <source>
        <dbReference type="Pfam" id="PF01551"/>
    </source>
</evidence>
<organism evidence="2 3">
    <name type="scientific">Roseisalinus antarcticus</name>
    <dbReference type="NCBI Taxonomy" id="254357"/>
    <lineage>
        <taxon>Bacteria</taxon>
        <taxon>Pseudomonadati</taxon>
        <taxon>Pseudomonadota</taxon>
        <taxon>Alphaproteobacteria</taxon>
        <taxon>Rhodobacterales</taxon>
        <taxon>Roseobacteraceae</taxon>
        <taxon>Roseisalinus</taxon>
    </lineage>
</organism>
<accession>A0A1Y5TRL5</accession>
<feature type="domain" description="M23ase beta-sheet core" evidence="1">
    <location>
        <begin position="60"/>
        <end position="178"/>
    </location>
</feature>
<dbReference type="EMBL" id="FWFZ01000022">
    <property type="protein sequence ID" value="SLN69890.1"/>
    <property type="molecule type" value="Genomic_DNA"/>
</dbReference>
<dbReference type="Proteomes" id="UP000193900">
    <property type="component" value="Unassembled WGS sequence"/>
</dbReference>
<dbReference type="Pfam" id="PF01551">
    <property type="entry name" value="Peptidase_M23"/>
    <property type="match status" value="1"/>
</dbReference>
<gene>
    <name evidence="2" type="primary">mepM_2</name>
    <name evidence="2" type="ORF">ROA7023_03392</name>
</gene>
<dbReference type="InterPro" id="IPR050570">
    <property type="entry name" value="Cell_wall_metabolism_enzyme"/>
</dbReference>
<dbReference type="PANTHER" id="PTHR21666:SF270">
    <property type="entry name" value="MUREIN HYDROLASE ACTIVATOR ENVC"/>
    <property type="match status" value="1"/>
</dbReference>
<reference evidence="2 3" key="1">
    <citation type="submission" date="2017-03" db="EMBL/GenBank/DDBJ databases">
        <authorList>
            <person name="Afonso C.L."/>
            <person name="Miller P.J."/>
            <person name="Scott M.A."/>
            <person name="Spackman E."/>
            <person name="Goraichik I."/>
            <person name="Dimitrov K.M."/>
            <person name="Suarez D.L."/>
            <person name="Swayne D.E."/>
        </authorList>
    </citation>
    <scope>NUCLEOTIDE SEQUENCE [LARGE SCALE GENOMIC DNA]</scope>
    <source>
        <strain evidence="2 3">CECT 7023</strain>
    </source>
</reference>
<dbReference type="SUPFAM" id="SSF51261">
    <property type="entry name" value="Duplicated hybrid motif"/>
    <property type="match status" value="1"/>
</dbReference>
<keyword evidence="2" id="KW-0378">Hydrolase</keyword>
<dbReference type="InterPro" id="IPR011055">
    <property type="entry name" value="Dup_hybrid_motif"/>
</dbReference>